<evidence type="ECO:0000313" key="2">
    <source>
        <dbReference type="EMBL" id="KAK3265691.1"/>
    </source>
</evidence>
<dbReference type="AlphaFoldDB" id="A0AAE0FTB8"/>
<dbReference type="Proteomes" id="UP001190700">
    <property type="component" value="Unassembled WGS sequence"/>
</dbReference>
<feature type="region of interest" description="Disordered" evidence="1">
    <location>
        <begin position="1"/>
        <end position="103"/>
    </location>
</feature>
<keyword evidence="3" id="KW-1185">Reference proteome</keyword>
<accession>A0AAE0FTB8</accession>
<reference evidence="2 3" key="1">
    <citation type="journal article" date="2015" name="Genome Biol. Evol.">
        <title>Comparative Genomics of a Bacterivorous Green Alga Reveals Evolutionary Causalities and Consequences of Phago-Mixotrophic Mode of Nutrition.</title>
        <authorList>
            <person name="Burns J.A."/>
            <person name="Paasch A."/>
            <person name="Narechania A."/>
            <person name="Kim E."/>
        </authorList>
    </citation>
    <scope>NUCLEOTIDE SEQUENCE [LARGE SCALE GENOMIC DNA]</scope>
    <source>
        <strain evidence="2 3">PLY_AMNH</strain>
    </source>
</reference>
<evidence type="ECO:0000256" key="1">
    <source>
        <dbReference type="SAM" id="MobiDB-lite"/>
    </source>
</evidence>
<dbReference type="PANTHER" id="PTHR46737:SF2">
    <property type="entry name" value="OS02G0827600 PROTEIN"/>
    <property type="match status" value="1"/>
</dbReference>
<dbReference type="PANTHER" id="PTHR46737">
    <property type="entry name" value="OS02G0827600 PROTEIN"/>
    <property type="match status" value="1"/>
</dbReference>
<evidence type="ECO:0000313" key="3">
    <source>
        <dbReference type="Proteomes" id="UP001190700"/>
    </source>
</evidence>
<dbReference type="Pfam" id="PF12049">
    <property type="entry name" value="DUF3531"/>
    <property type="match status" value="1"/>
</dbReference>
<gene>
    <name evidence="2" type="ORF">CYMTET_25648</name>
</gene>
<organism evidence="2 3">
    <name type="scientific">Cymbomonas tetramitiformis</name>
    <dbReference type="NCBI Taxonomy" id="36881"/>
    <lineage>
        <taxon>Eukaryota</taxon>
        <taxon>Viridiplantae</taxon>
        <taxon>Chlorophyta</taxon>
        <taxon>Pyramimonadophyceae</taxon>
        <taxon>Pyramimonadales</taxon>
        <taxon>Pyramimonadaceae</taxon>
        <taxon>Cymbomonas</taxon>
    </lineage>
</organism>
<name>A0AAE0FTB8_9CHLO</name>
<comment type="caution">
    <text evidence="2">The sequence shown here is derived from an EMBL/GenBank/DDBJ whole genome shotgun (WGS) entry which is preliminary data.</text>
</comment>
<dbReference type="EMBL" id="LGRX02013745">
    <property type="protein sequence ID" value="KAK3265691.1"/>
    <property type="molecule type" value="Genomic_DNA"/>
</dbReference>
<feature type="compositionally biased region" description="Pro residues" evidence="1">
    <location>
        <begin position="15"/>
        <end position="32"/>
    </location>
</feature>
<dbReference type="InterPro" id="IPR021920">
    <property type="entry name" value="DUF3531"/>
</dbReference>
<proteinExistence type="predicted"/>
<evidence type="ECO:0008006" key="4">
    <source>
        <dbReference type="Google" id="ProtNLM"/>
    </source>
</evidence>
<feature type="compositionally biased region" description="Basic residues" evidence="1">
    <location>
        <begin position="47"/>
        <end position="58"/>
    </location>
</feature>
<sequence>MSNGVRADGGAQYGPEPPPKPAVYGPEPPPKAAGPDIRPTAPPQSRRDRRPVQNRRRTASSQSEEKSPDGKSWFPKGQPVTGEPVSNAIPVDDLGTEKSSGTEIPDWQRLLEEEAANDPELAEILEGTNRDPKAVEAKIRERFEARSEEIFRERTGRDEGMVVTFREFDSSNLWVWIELYDFPSENEKTLVSETIDAWFTLGHLGAFNCFNLQVLEAGSEVSGMQYSMEKAQEDANFSLFHNMDEVQLNKKWMRFWCDLGTADELAIDILVNSLMNLSREYVGIKQLIFGGVNEDWSEGTEGHGRDGDLFFRLGSKDR</sequence>
<protein>
    <recommendedName>
        <fullName evidence="4">DUF3531 domain-containing protein</fullName>
    </recommendedName>
</protein>